<dbReference type="PRINTS" id="PR00469">
    <property type="entry name" value="PNDRDTASEII"/>
</dbReference>
<dbReference type="OrthoDB" id="9786503at2"/>
<proteinExistence type="predicted"/>
<evidence type="ECO:0000256" key="2">
    <source>
        <dbReference type="ARBA" id="ARBA00023002"/>
    </source>
</evidence>
<evidence type="ECO:0000313" key="4">
    <source>
        <dbReference type="EMBL" id="PMS18512.1"/>
    </source>
</evidence>
<accession>A0A2N7VMY2</accession>
<keyword evidence="2" id="KW-0560">Oxidoreductase</keyword>
<dbReference type="GO" id="GO:0016491">
    <property type="term" value="F:oxidoreductase activity"/>
    <property type="evidence" value="ECO:0007669"/>
    <property type="project" value="UniProtKB-KW"/>
</dbReference>
<sequence>MQEHYDVIVVGGSFAGLSAAMQLARARRRVRLIDAGQPRNRFASHAHGFFGQDGISPSEVVAAATRQLLQYPTVSLVKGEAKRAHSVADGFEVELADGSDARARRLILATGIRDELPEALPGLVPRWGVSVLHCPYCHGYEVRDRRLGVLATHPLSFHQAMLIPDWGPTTWFTQGIVVPTEQEAAQLRARGVTIETTPVAEILGDAPGMSALRLIDGREVPLDALFVGARTELASDLARQLGCAIDEGPLGPVVRVGEWKESSVPGVYVAGDASTAMTNATFASASGVAAGVAAHRSLIFAD</sequence>
<dbReference type="InterPro" id="IPR023753">
    <property type="entry name" value="FAD/NAD-binding_dom"/>
</dbReference>
<dbReference type="Pfam" id="PF07992">
    <property type="entry name" value="Pyr_redox_2"/>
    <property type="match status" value="2"/>
</dbReference>
<protein>
    <submittedName>
        <fullName evidence="4">Thioredoxin reductase</fullName>
    </submittedName>
</protein>
<dbReference type="SUPFAM" id="SSF51905">
    <property type="entry name" value="FAD/NAD(P)-binding domain"/>
    <property type="match status" value="1"/>
</dbReference>
<name>A0A2N7VMY2_9BURK</name>
<dbReference type="InterPro" id="IPR036188">
    <property type="entry name" value="FAD/NAD-bd_sf"/>
</dbReference>
<gene>
    <name evidence="4" type="ORF">C0Z18_16375</name>
</gene>
<feature type="domain" description="FAD/NAD(P)-binding" evidence="3">
    <location>
        <begin position="183"/>
        <end position="287"/>
    </location>
</feature>
<dbReference type="Gene3D" id="3.50.50.60">
    <property type="entry name" value="FAD/NAD(P)-binding domain"/>
    <property type="match status" value="2"/>
</dbReference>
<evidence type="ECO:0000313" key="5">
    <source>
        <dbReference type="Proteomes" id="UP000235616"/>
    </source>
</evidence>
<reference evidence="4 5" key="1">
    <citation type="submission" date="2018-01" db="EMBL/GenBank/DDBJ databases">
        <title>Whole genome analyses suggest that Burkholderia sensu lato contains two further novel genera in the rhizoxinica-symbiotica group Mycetohabitans gen. nov., and Trinickia gen. nov.: implications for the evolution of diazotrophy and nodulation in the Burkholderiaceae.</title>
        <authorList>
            <person name="Estrada-de los Santos P."/>
            <person name="Palmer M."/>
            <person name="Chavez-Ramirez B."/>
            <person name="Beukes C."/>
            <person name="Steenkamp E.T."/>
            <person name="Hirsch A.M."/>
            <person name="Manyaka P."/>
            <person name="Maluk M."/>
            <person name="Lafos M."/>
            <person name="Crook M."/>
            <person name="Gross E."/>
            <person name="Simon M.F."/>
            <person name="Bueno dos Reis Junior F."/>
            <person name="Poole P.S."/>
            <person name="Venter S.N."/>
            <person name="James E.K."/>
        </authorList>
    </citation>
    <scope>NUCLEOTIDE SEQUENCE [LARGE SCALE GENOMIC DNA]</scope>
    <source>
        <strain evidence="4 5">GIMN1.004</strain>
    </source>
</reference>
<evidence type="ECO:0000259" key="3">
    <source>
        <dbReference type="Pfam" id="PF07992"/>
    </source>
</evidence>
<dbReference type="Proteomes" id="UP000235616">
    <property type="component" value="Unassembled WGS sequence"/>
</dbReference>
<keyword evidence="5" id="KW-1185">Reference proteome</keyword>
<dbReference type="PANTHER" id="PTHR48105">
    <property type="entry name" value="THIOREDOXIN REDUCTASE 1-RELATED-RELATED"/>
    <property type="match status" value="1"/>
</dbReference>
<organism evidence="4 5">
    <name type="scientific">Trinickia dabaoshanensis</name>
    <dbReference type="NCBI Taxonomy" id="564714"/>
    <lineage>
        <taxon>Bacteria</taxon>
        <taxon>Pseudomonadati</taxon>
        <taxon>Pseudomonadota</taxon>
        <taxon>Betaproteobacteria</taxon>
        <taxon>Burkholderiales</taxon>
        <taxon>Burkholderiaceae</taxon>
        <taxon>Trinickia</taxon>
    </lineage>
</organism>
<dbReference type="EMBL" id="PNYA01000014">
    <property type="protein sequence ID" value="PMS18512.1"/>
    <property type="molecule type" value="Genomic_DNA"/>
</dbReference>
<dbReference type="RefSeq" id="WP_102646475.1">
    <property type="nucleotide sequence ID" value="NZ_PNYA01000014.1"/>
</dbReference>
<comment type="caution">
    <text evidence="4">The sequence shown here is derived from an EMBL/GenBank/DDBJ whole genome shotgun (WGS) entry which is preliminary data.</text>
</comment>
<dbReference type="InterPro" id="IPR050097">
    <property type="entry name" value="Ferredoxin-NADP_redctase_2"/>
</dbReference>
<feature type="domain" description="FAD/NAD(P)-binding" evidence="3">
    <location>
        <begin position="5"/>
        <end position="124"/>
    </location>
</feature>
<dbReference type="PRINTS" id="PR00368">
    <property type="entry name" value="FADPNR"/>
</dbReference>
<keyword evidence="1" id="KW-0285">Flavoprotein</keyword>
<evidence type="ECO:0000256" key="1">
    <source>
        <dbReference type="ARBA" id="ARBA00022630"/>
    </source>
</evidence>
<dbReference type="AlphaFoldDB" id="A0A2N7VMY2"/>